<accession>A0A6J4QTU1</accession>
<dbReference type="InterPro" id="IPR051911">
    <property type="entry name" value="SDR_oxidoreductase"/>
</dbReference>
<comment type="similarity">
    <text evidence="1 3">Belongs to the short-chain dehydrogenases/reductases (SDR) family.</text>
</comment>
<sequence length="272" mass="29351">MIQADKQTIFITGAASGIGRATAQYFAERDWNVIAADRKPEQDQELAALSNVEQVALDITDLDQIHGVVGDVTGDRHIDVVFNNAGYLLAGPMESFTDQQVLDQVTTNLLGPLRVTQAFIPHFRDRGEGLFINTTSLNALIAAPFMGVYTATKAGLERWSFGLNLELNPFGIRVKTIIPGIVKTNLMSNATLVQGAPYEEHINKFLSALGGPGLLEVASEPEGTAAVVFEAATDGSDRIRYLTDQWAIENVSKTIGLGEEQTQAIGARAMFG</sequence>
<protein>
    <submittedName>
        <fullName evidence="4">Uncharacterized protein</fullName>
    </submittedName>
</protein>
<name>A0A6J4QTU1_9ACTN</name>
<gene>
    <name evidence="4" type="ORF">AVDCRST_MAG02-1437</name>
</gene>
<dbReference type="Gene3D" id="3.40.50.720">
    <property type="entry name" value="NAD(P)-binding Rossmann-like Domain"/>
    <property type="match status" value="1"/>
</dbReference>
<dbReference type="AlphaFoldDB" id="A0A6J4QTU1"/>
<dbReference type="PANTHER" id="PTHR43976">
    <property type="entry name" value="SHORT CHAIN DEHYDROGENASE"/>
    <property type="match status" value="1"/>
</dbReference>
<dbReference type="PRINTS" id="PR00080">
    <property type="entry name" value="SDRFAMILY"/>
</dbReference>
<evidence type="ECO:0000313" key="4">
    <source>
        <dbReference type="EMBL" id="CAA9454808.1"/>
    </source>
</evidence>
<evidence type="ECO:0000256" key="2">
    <source>
        <dbReference type="ARBA" id="ARBA00023002"/>
    </source>
</evidence>
<dbReference type="CDD" id="cd05374">
    <property type="entry name" value="17beta-HSD-like_SDR_c"/>
    <property type="match status" value="1"/>
</dbReference>
<dbReference type="Pfam" id="PF00106">
    <property type="entry name" value="adh_short"/>
    <property type="match status" value="1"/>
</dbReference>
<dbReference type="InterPro" id="IPR002347">
    <property type="entry name" value="SDR_fam"/>
</dbReference>
<dbReference type="PRINTS" id="PR00081">
    <property type="entry name" value="GDHRDH"/>
</dbReference>
<proteinExistence type="inferred from homology"/>
<dbReference type="GO" id="GO:0016491">
    <property type="term" value="F:oxidoreductase activity"/>
    <property type="evidence" value="ECO:0007669"/>
    <property type="project" value="UniProtKB-KW"/>
</dbReference>
<dbReference type="EMBL" id="CADCVH010000046">
    <property type="protein sequence ID" value="CAA9454808.1"/>
    <property type="molecule type" value="Genomic_DNA"/>
</dbReference>
<dbReference type="PANTHER" id="PTHR43976:SF16">
    <property type="entry name" value="SHORT-CHAIN DEHYDROGENASE_REDUCTASE FAMILY PROTEIN"/>
    <property type="match status" value="1"/>
</dbReference>
<keyword evidence="2" id="KW-0560">Oxidoreductase</keyword>
<dbReference type="SUPFAM" id="SSF51735">
    <property type="entry name" value="NAD(P)-binding Rossmann-fold domains"/>
    <property type="match status" value="1"/>
</dbReference>
<reference evidence="4" key="1">
    <citation type="submission" date="2020-02" db="EMBL/GenBank/DDBJ databases">
        <authorList>
            <person name="Meier V. D."/>
        </authorList>
    </citation>
    <scope>NUCLEOTIDE SEQUENCE</scope>
    <source>
        <strain evidence="4">AVDCRST_MAG02</strain>
    </source>
</reference>
<evidence type="ECO:0000256" key="1">
    <source>
        <dbReference type="ARBA" id="ARBA00006484"/>
    </source>
</evidence>
<dbReference type="InterPro" id="IPR036291">
    <property type="entry name" value="NAD(P)-bd_dom_sf"/>
</dbReference>
<evidence type="ECO:0000256" key="3">
    <source>
        <dbReference type="RuleBase" id="RU000363"/>
    </source>
</evidence>
<organism evidence="4">
    <name type="scientific">uncultured Rubrobacteraceae bacterium</name>
    <dbReference type="NCBI Taxonomy" id="349277"/>
    <lineage>
        <taxon>Bacteria</taxon>
        <taxon>Bacillati</taxon>
        <taxon>Actinomycetota</taxon>
        <taxon>Rubrobacteria</taxon>
        <taxon>Rubrobacterales</taxon>
        <taxon>Rubrobacteraceae</taxon>
        <taxon>environmental samples</taxon>
    </lineage>
</organism>